<dbReference type="EMBL" id="JAHWQX010000003">
    <property type="protein sequence ID" value="MBW3098031.1"/>
    <property type="molecule type" value="Genomic_DNA"/>
</dbReference>
<name>A0ABS6WPX8_9HYPH</name>
<dbReference type="SMART" id="SM00345">
    <property type="entry name" value="HTH_GNTR"/>
    <property type="match status" value="1"/>
</dbReference>
<organism evidence="5 6">
    <name type="scientific">Pseudohoeflea coraliihabitans</name>
    <dbReference type="NCBI Taxonomy" id="2860393"/>
    <lineage>
        <taxon>Bacteria</taxon>
        <taxon>Pseudomonadati</taxon>
        <taxon>Pseudomonadota</taxon>
        <taxon>Alphaproteobacteria</taxon>
        <taxon>Hyphomicrobiales</taxon>
        <taxon>Rhizobiaceae</taxon>
        <taxon>Pseudohoeflea</taxon>
    </lineage>
</organism>
<keyword evidence="2" id="KW-0238">DNA-binding</keyword>
<dbReference type="PANTHER" id="PTHR43537:SF39">
    <property type="entry name" value="HTH-TYPE TRANSCRIPTIONAL REGULATOR MCBR"/>
    <property type="match status" value="1"/>
</dbReference>
<dbReference type="InterPro" id="IPR000524">
    <property type="entry name" value="Tscrpt_reg_HTH_GntR"/>
</dbReference>
<keyword evidence="3" id="KW-0804">Transcription</keyword>
<dbReference type="Pfam" id="PF07729">
    <property type="entry name" value="FCD"/>
    <property type="match status" value="1"/>
</dbReference>
<dbReference type="PANTHER" id="PTHR43537">
    <property type="entry name" value="TRANSCRIPTIONAL REGULATOR, GNTR FAMILY"/>
    <property type="match status" value="1"/>
</dbReference>
<proteinExistence type="predicted"/>
<dbReference type="SMART" id="SM00895">
    <property type="entry name" value="FCD"/>
    <property type="match status" value="1"/>
</dbReference>
<keyword evidence="1" id="KW-0805">Transcription regulation</keyword>
<gene>
    <name evidence="5" type="ORF">KY465_12130</name>
</gene>
<dbReference type="InterPro" id="IPR011711">
    <property type="entry name" value="GntR_C"/>
</dbReference>
<keyword evidence="6" id="KW-1185">Reference proteome</keyword>
<dbReference type="CDD" id="cd07377">
    <property type="entry name" value="WHTH_GntR"/>
    <property type="match status" value="1"/>
</dbReference>
<comment type="caution">
    <text evidence="5">The sequence shown here is derived from an EMBL/GenBank/DDBJ whole genome shotgun (WGS) entry which is preliminary data.</text>
</comment>
<evidence type="ECO:0000256" key="3">
    <source>
        <dbReference type="ARBA" id="ARBA00023163"/>
    </source>
</evidence>
<protein>
    <submittedName>
        <fullName evidence="5">GntR family transcriptional regulator</fullName>
    </submittedName>
</protein>
<dbReference type="Pfam" id="PF00392">
    <property type="entry name" value="GntR"/>
    <property type="match status" value="1"/>
</dbReference>
<feature type="domain" description="HTH gntR-type" evidence="4">
    <location>
        <begin position="7"/>
        <end position="74"/>
    </location>
</feature>
<sequence>MSRIEYRTLNDQAYAAIKEGLITGTFTPGQPLVIRSLAESYGISTTPVREALQRLVAERLLILLPNRSIAVPNPTAEKFTELLRIRSALEGLAGELAADQFSASHIARLDAMLQEIDVAVDRRATRTYLALNQKFHFYIYDRASSPYLLQLIQDLWGQVGPFFNRLFEDDTYFAKSNEQHRLIVDALRQGDREGVRTHIIKDITVAAEALMPLIAAKDD</sequence>
<evidence type="ECO:0000313" key="5">
    <source>
        <dbReference type="EMBL" id="MBW3098031.1"/>
    </source>
</evidence>
<evidence type="ECO:0000259" key="4">
    <source>
        <dbReference type="PROSITE" id="PS50949"/>
    </source>
</evidence>
<evidence type="ECO:0000256" key="2">
    <source>
        <dbReference type="ARBA" id="ARBA00023125"/>
    </source>
</evidence>
<dbReference type="PROSITE" id="PS50949">
    <property type="entry name" value="HTH_GNTR"/>
    <property type="match status" value="1"/>
</dbReference>
<reference evidence="5" key="1">
    <citation type="submission" date="2021-07" db="EMBL/GenBank/DDBJ databases">
        <title>Pseudohoeflea marina sp. nov. a polyhydroxyalcanoate-producing bacterium.</title>
        <authorList>
            <person name="Zheng W."/>
            <person name="Yu S."/>
            <person name="Huang Y."/>
        </authorList>
    </citation>
    <scope>NUCLEOTIDE SEQUENCE</scope>
    <source>
        <strain evidence="5">DP4N28-3</strain>
    </source>
</reference>
<dbReference type="Proteomes" id="UP001430804">
    <property type="component" value="Unassembled WGS sequence"/>
</dbReference>
<accession>A0ABS6WPX8</accession>
<evidence type="ECO:0000256" key="1">
    <source>
        <dbReference type="ARBA" id="ARBA00023015"/>
    </source>
</evidence>
<evidence type="ECO:0000313" key="6">
    <source>
        <dbReference type="Proteomes" id="UP001430804"/>
    </source>
</evidence>
<dbReference type="RefSeq" id="WP_219201970.1">
    <property type="nucleotide sequence ID" value="NZ_JAHWQX010000003.1"/>
</dbReference>